<dbReference type="SUPFAM" id="SSF56024">
    <property type="entry name" value="Phospholipase D/nuclease"/>
    <property type="match status" value="2"/>
</dbReference>
<dbReference type="HAMAP" id="MF_00347">
    <property type="entry name" value="Polyphosphate_kinase"/>
    <property type="match status" value="1"/>
</dbReference>
<evidence type="ECO:0000256" key="8">
    <source>
        <dbReference type="HAMAP-Rule" id="MF_00347"/>
    </source>
</evidence>
<sequence>MTDADQNQKALGEKTSRGRRRSVAPATEPISESNQDINLTDPQYYFNRELSWLEFNKRVLYEAFDPRTPLLERLKFLAIFSSNLDEYFMVRVAALKQQVAAGVTKTSADGLTAAEQLSRICDRLRPLISQQHRHFEQAIRPLLSEHGIHILDYIDLNQEQRNYLQRYFEEQIFPVLTPLAIDPAHPFPYISNLSLNLAVIVKDSVTGEELVARVKIPRLLPRFLELPADIGFQRGDRTVVWSGVLLEHVIAHNLDTLFPGMQIQEYYPFRVTRDGDLDLAEDEADDLLLAIEQELRKRRFGGSAVRLEVHAEMPEALRETILDELDLTKNDVYEVEGMLSLRHLFTLANLPVNELKDPPLVSVVPPALRESAKAKRNANRRESADDLFTIIRQQDVMVHHPYHSFTRTVQRFIDQAAHDPDVLAIKMTLYRTSGDSPIVHALIDAAENGKQVAVLIELKARFDEENNINWARKLEDAGVHVVYGLVGLKIHTKVILVVRREEGLIRRYVHIGTGNYNPKTARLYTDIGLFSCQPELGADLTDLFNYLTGYSRQQAYRRLLVAPVNLRDRFLSLIHREANHARNGKHARIVAKMNSLIDPPIIVALYAASQAGVKIDLIVRGMCCLRPGLPGISDNIRVVSIVGRFLEHSRIFYFNNDGDEEVFIGSADWMPRNLDRRVEAVVPVIDKAIVKDLQEILGVLLADNRNAWELQSDGHYIQRQPDKNPEQSSQKILMQLVE</sequence>
<keyword evidence="2 8" id="KW-0808">Transferase</keyword>
<dbReference type="GO" id="GO:0009358">
    <property type="term" value="C:polyphosphate kinase complex"/>
    <property type="evidence" value="ECO:0007669"/>
    <property type="project" value="InterPro"/>
</dbReference>
<feature type="binding site" evidence="8">
    <location>
        <position position="648"/>
    </location>
    <ligand>
        <name>ATP</name>
        <dbReference type="ChEBI" id="CHEBI:30616"/>
    </ligand>
</feature>
<evidence type="ECO:0000256" key="2">
    <source>
        <dbReference type="ARBA" id="ARBA00022679"/>
    </source>
</evidence>
<dbReference type="Pfam" id="PF13089">
    <property type="entry name" value="PP_kinase_N"/>
    <property type="match status" value="1"/>
</dbReference>
<dbReference type="GO" id="GO:0005524">
    <property type="term" value="F:ATP binding"/>
    <property type="evidence" value="ECO:0007669"/>
    <property type="project" value="UniProtKB-KW"/>
</dbReference>
<dbReference type="InterPro" id="IPR041108">
    <property type="entry name" value="PP_kinase_C_1"/>
</dbReference>
<dbReference type="GO" id="GO:0008976">
    <property type="term" value="F:polyphosphate kinase activity"/>
    <property type="evidence" value="ECO:0007669"/>
    <property type="project" value="UniProtKB-UniRule"/>
</dbReference>
<dbReference type="GO" id="GO:0046872">
    <property type="term" value="F:metal ion binding"/>
    <property type="evidence" value="ECO:0007669"/>
    <property type="project" value="UniProtKB-KW"/>
</dbReference>
<dbReference type="InterPro" id="IPR024953">
    <property type="entry name" value="PP_kinase_middle"/>
</dbReference>
<comment type="PTM">
    <text evidence="8 9">An intermediate of this reaction is the autophosphorylated ppk in which a phosphate is covalently linked to a histidine residue through a N-P bond.</text>
</comment>
<dbReference type="FunFam" id="3.30.870.10:FF:000001">
    <property type="entry name" value="Polyphosphate kinase"/>
    <property type="match status" value="1"/>
</dbReference>
<evidence type="ECO:0000256" key="9">
    <source>
        <dbReference type="RuleBase" id="RU003800"/>
    </source>
</evidence>
<dbReference type="Gene3D" id="1.20.58.310">
    <property type="entry name" value="Polyphosphate kinase N-terminal domain"/>
    <property type="match status" value="1"/>
</dbReference>
<dbReference type="PANTHER" id="PTHR30218">
    <property type="entry name" value="POLYPHOSPHATE KINASE"/>
    <property type="match status" value="1"/>
</dbReference>
<proteinExistence type="inferred from homology"/>
<organism evidence="12">
    <name type="scientific">Oscillatoriales cyanobacterium SpSt-418</name>
    <dbReference type="NCBI Taxonomy" id="2282169"/>
    <lineage>
        <taxon>Bacteria</taxon>
        <taxon>Bacillati</taxon>
        <taxon>Cyanobacteriota</taxon>
        <taxon>Cyanophyceae</taxon>
        <taxon>Oscillatoriophycideae</taxon>
        <taxon>Oscillatoriales</taxon>
    </lineage>
</organism>
<dbReference type="InterPro" id="IPR036830">
    <property type="entry name" value="PP_kinase_middle_dom_sf"/>
</dbReference>
<dbReference type="SUPFAM" id="SSF140356">
    <property type="entry name" value="PPK N-terminal domain-like"/>
    <property type="match status" value="1"/>
</dbReference>
<feature type="binding site" evidence="8">
    <location>
        <position position="461"/>
    </location>
    <ligand>
        <name>Mg(2+)</name>
        <dbReference type="ChEBI" id="CHEBI:18420"/>
    </ligand>
</feature>
<dbReference type="InterPro" id="IPR003414">
    <property type="entry name" value="PP_kinase"/>
</dbReference>
<evidence type="ECO:0000256" key="1">
    <source>
        <dbReference type="ARBA" id="ARBA00022553"/>
    </source>
</evidence>
<dbReference type="NCBIfam" id="NF003921">
    <property type="entry name" value="PRK05443.2-2"/>
    <property type="match status" value="1"/>
</dbReference>
<dbReference type="EC" id="2.7.4.1" evidence="8 9"/>
<keyword evidence="6 8" id="KW-0067">ATP-binding</keyword>
<accession>A0A7C3PJW3</accession>
<dbReference type="InterPro" id="IPR001736">
    <property type="entry name" value="PLipase_D/transphosphatidylase"/>
</dbReference>
<feature type="binding site" evidence="8">
    <location>
        <position position="620"/>
    </location>
    <ligand>
        <name>ATP</name>
        <dbReference type="ChEBI" id="CHEBI:30616"/>
    </ligand>
</feature>
<dbReference type="Pfam" id="PF17941">
    <property type="entry name" value="PP_kinase_C_1"/>
    <property type="match status" value="1"/>
</dbReference>
<keyword evidence="5 8" id="KW-0418">Kinase</keyword>
<dbReference type="CDD" id="cd09165">
    <property type="entry name" value="PLDc_PaPPK1_C1_like"/>
    <property type="match status" value="1"/>
</dbReference>
<dbReference type="PIRSF" id="PIRSF015589">
    <property type="entry name" value="PP_kinase"/>
    <property type="match status" value="1"/>
</dbReference>
<dbReference type="InterPro" id="IPR025200">
    <property type="entry name" value="PPK_C_dom2"/>
</dbReference>
<evidence type="ECO:0000256" key="6">
    <source>
        <dbReference type="ARBA" id="ARBA00022840"/>
    </source>
</evidence>
<gene>
    <name evidence="12" type="primary">ppk1</name>
    <name evidence="8" type="synonym">ppk</name>
    <name evidence="12" type="ORF">ENR64_19320</name>
</gene>
<dbReference type="NCBIfam" id="TIGR03705">
    <property type="entry name" value="poly_P_kin"/>
    <property type="match status" value="1"/>
</dbReference>
<feature type="active site" description="Phosphohistidine intermediate" evidence="8">
    <location>
        <position position="491"/>
    </location>
</feature>
<evidence type="ECO:0000256" key="4">
    <source>
        <dbReference type="ARBA" id="ARBA00022741"/>
    </source>
</evidence>
<reference evidence="12" key="1">
    <citation type="journal article" date="2020" name="mSystems">
        <title>Genome- and Community-Level Interaction Insights into Carbon Utilization and Element Cycling Functions of Hydrothermarchaeota in Hydrothermal Sediment.</title>
        <authorList>
            <person name="Zhou Z."/>
            <person name="Liu Y."/>
            <person name="Xu W."/>
            <person name="Pan J."/>
            <person name="Luo Z.H."/>
            <person name="Li M."/>
        </authorList>
    </citation>
    <scope>NUCLEOTIDE SEQUENCE [LARGE SCALE GENOMIC DNA]</scope>
    <source>
        <strain evidence="12">SpSt-418</strain>
    </source>
</reference>
<comment type="cofactor">
    <cofactor evidence="8">
        <name>Mg(2+)</name>
        <dbReference type="ChEBI" id="CHEBI:18420"/>
    </cofactor>
</comment>
<dbReference type="EMBL" id="DSRU01000276">
    <property type="protein sequence ID" value="HFM99860.1"/>
    <property type="molecule type" value="Genomic_DNA"/>
</dbReference>
<dbReference type="Pfam" id="PF13090">
    <property type="entry name" value="PP_kinase_C"/>
    <property type="match status" value="1"/>
</dbReference>
<dbReference type="AlphaFoldDB" id="A0A7C3PJW3"/>
<protein>
    <recommendedName>
        <fullName evidence="8 9">Polyphosphate kinase</fullName>
        <ecNumber evidence="8 9">2.7.4.1</ecNumber>
    </recommendedName>
    <alternativeName>
        <fullName evidence="8">ATP-polyphosphate phosphotransferase</fullName>
    </alternativeName>
    <alternativeName>
        <fullName evidence="8">Polyphosphoric acid kinase</fullName>
    </alternativeName>
</protein>
<evidence type="ECO:0000259" key="11">
    <source>
        <dbReference type="PROSITE" id="PS50035"/>
    </source>
</evidence>
<feature type="binding site" evidence="8">
    <location>
        <position position="524"/>
    </location>
    <ligand>
        <name>ATP</name>
        <dbReference type="ChEBI" id="CHEBI:30616"/>
    </ligand>
</feature>
<comment type="similarity">
    <text evidence="8 9">Belongs to the polyphosphate kinase 1 (PPK1) family.</text>
</comment>
<dbReference type="Gene3D" id="3.30.1840.10">
    <property type="entry name" value="Polyphosphate kinase middle domain"/>
    <property type="match status" value="1"/>
</dbReference>
<keyword evidence="3 8" id="KW-0479">Metal-binding</keyword>
<feature type="binding site" evidence="8">
    <location>
        <position position="83"/>
    </location>
    <ligand>
        <name>ATP</name>
        <dbReference type="ChEBI" id="CHEBI:30616"/>
    </ligand>
</feature>
<feature type="domain" description="PLD phosphodiesterase" evidence="11">
    <location>
        <begin position="643"/>
        <end position="673"/>
    </location>
</feature>
<dbReference type="NCBIfam" id="NF003917">
    <property type="entry name" value="PRK05443.1-1"/>
    <property type="match status" value="1"/>
</dbReference>
<feature type="region of interest" description="Disordered" evidence="10">
    <location>
        <begin position="1"/>
        <end position="35"/>
    </location>
</feature>
<dbReference type="NCBIfam" id="NF003918">
    <property type="entry name" value="PRK05443.1-2"/>
    <property type="match status" value="1"/>
</dbReference>
<comment type="catalytic activity">
    <reaction evidence="8 9">
        <text>[phosphate](n) + ATP = [phosphate](n+1) + ADP</text>
        <dbReference type="Rhea" id="RHEA:19573"/>
        <dbReference type="Rhea" id="RHEA-COMP:9859"/>
        <dbReference type="Rhea" id="RHEA-COMP:14280"/>
        <dbReference type="ChEBI" id="CHEBI:16838"/>
        <dbReference type="ChEBI" id="CHEBI:30616"/>
        <dbReference type="ChEBI" id="CHEBI:456216"/>
        <dbReference type="EC" id="2.7.4.1"/>
    </reaction>
</comment>
<dbReference type="CDD" id="cd09168">
    <property type="entry name" value="PLDc_PaPPK1_C2_like"/>
    <property type="match status" value="1"/>
</dbReference>
<evidence type="ECO:0000313" key="12">
    <source>
        <dbReference type="EMBL" id="HFM99860.1"/>
    </source>
</evidence>
<dbReference type="InterPro" id="IPR036832">
    <property type="entry name" value="PPK_N_dom_sf"/>
</dbReference>
<name>A0A7C3PJW3_9CYAN</name>
<dbReference type="Gene3D" id="3.30.870.10">
    <property type="entry name" value="Endonuclease Chain A"/>
    <property type="match status" value="2"/>
</dbReference>
<dbReference type="PANTHER" id="PTHR30218:SF0">
    <property type="entry name" value="POLYPHOSPHATE KINASE"/>
    <property type="match status" value="1"/>
</dbReference>
<dbReference type="SUPFAM" id="SSF143724">
    <property type="entry name" value="PHP14-like"/>
    <property type="match status" value="1"/>
</dbReference>
<dbReference type="GO" id="GO:0006799">
    <property type="term" value="P:polyphosphate biosynthetic process"/>
    <property type="evidence" value="ECO:0007669"/>
    <property type="project" value="UniProtKB-UniRule"/>
</dbReference>
<evidence type="ECO:0000256" key="7">
    <source>
        <dbReference type="ARBA" id="ARBA00022842"/>
    </source>
</evidence>
<keyword evidence="4 8" id="KW-0547">Nucleotide-binding</keyword>
<evidence type="ECO:0000256" key="5">
    <source>
        <dbReference type="ARBA" id="ARBA00022777"/>
    </source>
</evidence>
<dbReference type="InterPro" id="IPR025198">
    <property type="entry name" value="PPK_N_dom"/>
</dbReference>
<keyword evidence="7 8" id="KW-0460">Magnesium</keyword>
<feature type="binding site" evidence="8">
    <location>
        <position position="431"/>
    </location>
    <ligand>
        <name>Mg(2+)</name>
        <dbReference type="ChEBI" id="CHEBI:18420"/>
    </ligand>
</feature>
<evidence type="ECO:0000256" key="3">
    <source>
        <dbReference type="ARBA" id="ARBA00022723"/>
    </source>
</evidence>
<dbReference type="PROSITE" id="PS50035">
    <property type="entry name" value="PLD"/>
    <property type="match status" value="1"/>
</dbReference>
<comment type="function">
    <text evidence="8 9">Catalyzes the reversible transfer of the terminal phosphate of ATP to form a long-chain polyphosphate (polyP).</text>
</comment>
<comment type="caution">
    <text evidence="12">The sequence shown here is derived from an EMBL/GenBank/DDBJ whole genome shotgun (WGS) entry which is preliminary data.</text>
</comment>
<evidence type="ECO:0000256" key="10">
    <source>
        <dbReference type="SAM" id="MobiDB-lite"/>
    </source>
</evidence>
<dbReference type="Pfam" id="PF02503">
    <property type="entry name" value="PP_kinase"/>
    <property type="match status" value="1"/>
</dbReference>
<keyword evidence="1 8" id="KW-0597">Phosphoprotein</keyword>